<dbReference type="PRINTS" id="PR00040">
    <property type="entry name" value="HTHMERR"/>
</dbReference>
<comment type="caution">
    <text evidence="3">The sequence shown here is derived from an EMBL/GenBank/DDBJ whole genome shotgun (WGS) entry which is preliminary data.</text>
</comment>
<dbReference type="GO" id="GO:0003677">
    <property type="term" value="F:DNA binding"/>
    <property type="evidence" value="ECO:0007669"/>
    <property type="project" value="UniProtKB-KW"/>
</dbReference>
<dbReference type="GO" id="GO:0003700">
    <property type="term" value="F:DNA-binding transcription factor activity"/>
    <property type="evidence" value="ECO:0007669"/>
    <property type="project" value="InterPro"/>
</dbReference>
<evidence type="ECO:0000313" key="3">
    <source>
        <dbReference type="EMBL" id="MBO2446780.1"/>
    </source>
</evidence>
<dbReference type="RefSeq" id="WP_208254356.1">
    <property type="nucleotide sequence ID" value="NZ_JAGEOJ010000002.1"/>
</dbReference>
<dbReference type="Proteomes" id="UP000669179">
    <property type="component" value="Unassembled WGS sequence"/>
</dbReference>
<gene>
    <name evidence="3" type="ORF">J4573_06735</name>
</gene>
<keyword evidence="4" id="KW-1185">Reference proteome</keyword>
<name>A0A939P760_9ACTN</name>
<sequence length="213" mass="23885">MRLSELSERSGVSVHSIKFYLREGLLPPGERKSARLSEYDEQHLRRLRLIRAMLTVGGLSLTQARDVLAVAEDPAFGRTERIGAAQYLLPPHIQPPEDEVARREWDQTRAQLAEMLHGLTWRFDDSSPSLDSLTKAVLALRSLGYGDADLLRQYAELVRQLAAAEYGGAIHPLTDLDKAMEGVIVYTLLAEPVLLALRRLAHEDTARRLHDGE</sequence>
<evidence type="ECO:0000256" key="1">
    <source>
        <dbReference type="ARBA" id="ARBA00023125"/>
    </source>
</evidence>
<dbReference type="PANTHER" id="PTHR30204">
    <property type="entry name" value="REDOX-CYCLING DRUG-SENSING TRANSCRIPTIONAL ACTIVATOR SOXR"/>
    <property type="match status" value="1"/>
</dbReference>
<protein>
    <submittedName>
        <fullName evidence="3">MerR family transcriptional regulator</fullName>
    </submittedName>
</protein>
<dbReference type="SMART" id="SM00422">
    <property type="entry name" value="HTH_MERR"/>
    <property type="match status" value="1"/>
</dbReference>
<dbReference type="InterPro" id="IPR047057">
    <property type="entry name" value="MerR_fam"/>
</dbReference>
<dbReference type="InterPro" id="IPR000551">
    <property type="entry name" value="MerR-type_HTH_dom"/>
</dbReference>
<proteinExistence type="predicted"/>
<evidence type="ECO:0000259" key="2">
    <source>
        <dbReference type="PROSITE" id="PS50937"/>
    </source>
</evidence>
<dbReference type="InterPro" id="IPR009061">
    <property type="entry name" value="DNA-bd_dom_put_sf"/>
</dbReference>
<dbReference type="PANTHER" id="PTHR30204:SF98">
    <property type="entry name" value="HTH-TYPE TRANSCRIPTIONAL REGULATOR ADHR"/>
    <property type="match status" value="1"/>
</dbReference>
<keyword evidence="1" id="KW-0238">DNA-binding</keyword>
<organism evidence="3 4">
    <name type="scientific">Actinomadura barringtoniae</name>
    <dbReference type="NCBI Taxonomy" id="1427535"/>
    <lineage>
        <taxon>Bacteria</taxon>
        <taxon>Bacillati</taxon>
        <taxon>Actinomycetota</taxon>
        <taxon>Actinomycetes</taxon>
        <taxon>Streptosporangiales</taxon>
        <taxon>Thermomonosporaceae</taxon>
        <taxon>Actinomadura</taxon>
    </lineage>
</organism>
<dbReference type="PROSITE" id="PS50937">
    <property type="entry name" value="HTH_MERR_2"/>
    <property type="match status" value="1"/>
</dbReference>
<evidence type="ECO:0000313" key="4">
    <source>
        <dbReference type="Proteomes" id="UP000669179"/>
    </source>
</evidence>
<dbReference type="EMBL" id="JAGEOJ010000002">
    <property type="protein sequence ID" value="MBO2446780.1"/>
    <property type="molecule type" value="Genomic_DNA"/>
</dbReference>
<feature type="domain" description="HTH merR-type" evidence="2">
    <location>
        <begin position="1"/>
        <end position="70"/>
    </location>
</feature>
<dbReference type="SUPFAM" id="SSF46955">
    <property type="entry name" value="Putative DNA-binding domain"/>
    <property type="match status" value="1"/>
</dbReference>
<reference evidence="3" key="1">
    <citation type="submission" date="2021-03" db="EMBL/GenBank/DDBJ databases">
        <authorList>
            <person name="Kanchanasin P."/>
            <person name="Saeng-In P."/>
            <person name="Phongsopitanun W."/>
            <person name="Yuki M."/>
            <person name="Kudo T."/>
            <person name="Ohkuma M."/>
            <person name="Tanasupawat S."/>
        </authorList>
    </citation>
    <scope>NUCLEOTIDE SEQUENCE</scope>
    <source>
        <strain evidence="3">GKU 128</strain>
    </source>
</reference>
<dbReference type="Gene3D" id="1.10.1660.10">
    <property type="match status" value="1"/>
</dbReference>
<accession>A0A939P760</accession>
<dbReference type="Pfam" id="PF13411">
    <property type="entry name" value="MerR_1"/>
    <property type="match status" value="1"/>
</dbReference>
<dbReference type="AlphaFoldDB" id="A0A939P760"/>